<dbReference type="InterPro" id="IPR028344">
    <property type="entry name" value="ParE1/4"/>
</dbReference>
<dbReference type="InterPro" id="IPR007712">
    <property type="entry name" value="RelE/ParE_toxin"/>
</dbReference>
<protein>
    <recommendedName>
        <fullName evidence="3">Toxin</fullName>
    </recommendedName>
</protein>
<proteinExistence type="inferred from homology"/>
<dbReference type="PANTHER" id="PTHR33755:SF9">
    <property type="entry name" value="TOXIN PARE1"/>
    <property type="match status" value="1"/>
</dbReference>
<dbReference type="Gene3D" id="3.30.2310.20">
    <property type="entry name" value="RelE-like"/>
    <property type="match status" value="1"/>
</dbReference>
<dbReference type="RefSeq" id="WP_265724359.1">
    <property type="nucleotide sequence ID" value="NZ_JAOSLC020000004.1"/>
</dbReference>
<keyword evidence="5" id="KW-1185">Reference proteome</keyword>
<dbReference type="PIRSF" id="PIRSF029218">
    <property type="entry name" value="ParE"/>
    <property type="match status" value="1"/>
</dbReference>
<evidence type="ECO:0000256" key="3">
    <source>
        <dbReference type="PIRNR" id="PIRNR029218"/>
    </source>
</evidence>
<organism evidence="4 5">
    <name type="scientific">Polaribacter ponticola</name>
    <dbReference type="NCBI Taxonomy" id="2978475"/>
    <lineage>
        <taxon>Bacteria</taxon>
        <taxon>Pseudomonadati</taxon>
        <taxon>Bacteroidota</taxon>
        <taxon>Flavobacteriia</taxon>
        <taxon>Flavobacteriales</taxon>
        <taxon>Flavobacteriaceae</taxon>
    </lineage>
</organism>
<dbReference type="InterPro" id="IPR051803">
    <property type="entry name" value="TA_system_RelE-like_toxin"/>
</dbReference>
<evidence type="ECO:0000256" key="1">
    <source>
        <dbReference type="ARBA" id="ARBA00006226"/>
    </source>
</evidence>
<dbReference type="Pfam" id="PF05016">
    <property type="entry name" value="ParE_toxin"/>
    <property type="match status" value="1"/>
</dbReference>
<dbReference type="PANTHER" id="PTHR33755">
    <property type="entry name" value="TOXIN PARE1-RELATED"/>
    <property type="match status" value="1"/>
</dbReference>
<evidence type="ECO:0000256" key="2">
    <source>
        <dbReference type="ARBA" id="ARBA00022649"/>
    </source>
</evidence>
<keyword evidence="2" id="KW-1277">Toxin-antitoxin system</keyword>
<sequence length="100" mass="11931">MSNLKNYELTNEADADLEYIFEYSEKSFGQTQAIIYLSDIEKILFQLCKQPNLGRLRNDIKENTYSLAFQKHIIFYTIEFQKLIVIRVLHSSRDMPKYLK</sequence>
<dbReference type="EMBL" id="JAOSLC020000004">
    <property type="protein sequence ID" value="MDD7915996.1"/>
    <property type="molecule type" value="Genomic_DNA"/>
</dbReference>
<gene>
    <name evidence="4" type="ORF">N5A56_016945</name>
</gene>
<accession>A0ABT5SD07</accession>
<name>A0ABT5SD07_9FLAO</name>
<reference evidence="4" key="1">
    <citation type="submission" date="2023-02" db="EMBL/GenBank/DDBJ databases">
        <title>Polaribacter ponticola sp. nov., isolated from seawater.</title>
        <authorList>
            <person name="Baek J.H."/>
            <person name="Kim J.M."/>
            <person name="Choi D.G."/>
            <person name="Jeon C.O."/>
        </authorList>
    </citation>
    <scope>NUCLEOTIDE SEQUENCE</scope>
    <source>
        <strain evidence="4">MSW5</strain>
    </source>
</reference>
<dbReference type="Proteomes" id="UP001151478">
    <property type="component" value="Unassembled WGS sequence"/>
</dbReference>
<evidence type="ECO:0000313" key="5">
    <source>
        <dbReference type="Proteomes" id="UP001151478"/>
    </source>
</evidence>
<dbReference type="InterPro" id="IPR035093">
    <property type="entry name" value="RelE/ParE_toxin_dom_sf"/>
</dbReference>
<comment type="caution">
    <text evidence="4">The sequence shown here is derived from an EMBL/GenBank/DDBJ whole genome shotgun (WGS) entry which is preliminary data.</text>
</comment>
<evidence type="ECO:0000313" key="4">
    <source>
        <dbReference type="EMBL" id="MDD7915996.1"/>
    </source>
</evidence>
<comment type="similarity">
    <text evidence="1 3">Belongs to the RelE toxin family.</text>
</comment>